<keyword evidence="2" id="KW-1185">Reference proteome</keyword>
<name>A0A445BJC2_ARAHY</name>
<reference evidence="1 2" key="1">
    <citation type="submission" date="2019-01" db="EMBL/GenBank/DDBJ databases">
        <title>Sequencing of cultivated peanut Arachis hypogaea provides insights into genome evolution and oil improvement.</title>
        <authorList>
            <person name="Chen X."/>
        </authorList>
    </citation>
    <scope>NUCLEOTIDE SEQUENCE [LARGE SCALE GENOMIC DNA]</scope>
    <source>
        <strain evidence="2">cv. Fuhuasheng</strain>
        <tissue evidence="1">Leaves</tissue>
    </source>
</reference>
<evidence type="ECO:0000313" key="1">
    <source>
        <dbReference type="EMBL" id="RYR38777.1"/>
    </source>
</evidence>
<comment type="caution">
    <text evidence="1">The sequence shown here is derived from an EMBL/GenBank/DDBJ whole genome shotgun (WGS) entry which is preliminary data.</text>
</comment>
<accession>A0A445BJC2</accession>
<gene>
    <name evidence="1" type="ORF">Ahy_A09g043956</name>
</gene>
<evidence type="ECO:0000313" key="2">
    <source>
        <dbReference type="Proteomes" id="UP000289738"/>
    </source>
</evidence>
<dbReference type="Proteomes" id="UP000289738">
    <property type="component" value="Chromosome A09"/>
</dbReference>
<sequence length="152" mass="17821">MEMIGQRRREMTMITTSLNKSDLLSRFMGSVEDDNYLKFFENQNGFELIECISLLYISSHSHSPAIFSSMLSLFLKISIGDLEMVAFFVSNRTDTNCPWSIVQWHALHFFLLFLSTRAIVQAYLTRNFLINLKQVYLQYSSKVWSFETPLNY</sequence>
<protein>
    <submittedName>
        <fullName evidence="1">Uncharacterized protein</fullName>
    </submittedName>
</protein>
<organism evidence="1 2">
    <name type="scientific">Arachis hypogaea</name>
    <name type="common">Peanut</name>
    <dbReference type="NCBI Taxonomy" id="3818"/>
    <lineage>
        <taxon>Eukaryota</taxon>
        <taxon>Viridiplantae</taxon>
        <taxon>Streptophyta</taxon>
        <taxon>Embryophyta</taxon>
        <taxon>Tracheophyta</taxon>
        <taxon>Spermatophyta</taxon>
        <taxon>Magnoliopsida</taxon>
        <taxon>eudicotyledons</taxon>
        <taxon>Gunneridae</taxon>
        <taxon>Pentapetalae</taxon>
        <taxon>rosids</taxon>
        <taxon>fabids</taxon>
        <taxon>Fabales</taxon>
        <taxon>Fabaceae</taxon>
        <taxon>Papilionoideae</taxon>
        <taxon>50 kb inversion clade</taxon>
        <taxon>dalbergioids sensu lato</taxon>
        <taxon>Dalbergieae</taxon>
        <taxon>Pterocarpus clade</taxon>
        <taxon>Arachis</taxon>
    </lineage>
</organism>
<proteinExistence type="predicted"/>
<dbReference type="EMBL" id="SDMP01000009">
    <property type="protein sequence ID" value="RYR38777.1"/>
    <property type="molecule type" value="Genomic_DNA"/>
</dbReference>
<dbReference type="AlphaFoldDB" id="A0A445BJC2"/>